<keyword evidence="8" id="KW-1185">Reference proteome</keyword>
<dbReference type="SUPFAM" id="SSF57850">
    <property type="entry name" value="RING/U-box"/>
    <property type="match status" value="1"/>
</dbReference>
<dbReference type="InterPro" id="IPR018957">
    <property type="entry name" value="Znf_C3HC4_RING-type"/>
</dbReference>
<dbReference type="EMBL" id="MU004196">
    <property type="protein sequence ID" value="KAF2491234.1"/>
    <property type="molecule type" value="Genomic_DNA"/>
</dbReference>
<dbReference type="InterPro" id="IPR001841">
    <property type="entry name" value="Znf_RING"/>
</dbReference>
<dbReference type="AlphaFoldDB" id="A0A6A6QGR1"/>
<organism evidence="7 8">
    <name type="scientific">Lophium mytilinum</name>
    <dbReference type="NCBI Taxonomy" id="390894"/>
    <lineage>
        <taxon>Eukaryota</taxon>
        <taxon>Fungi</taxon>
        <taxon>Dikarya</taxon>
        <taxon>Ascomycota</taxon>
        <taxon>Pezizomycotina</taxon>
        <taxon>Dothideomycetes</taxon>
        <taxon>Pleosporomycetidae</taxon>
        <taxon>Mytilinidiales</taxon>
        <taxon>Mytilinidiaceae</taxon>
        <taxon>Lophium</taxon>
    </lineage>
</organism>
<evidence type="ECO:0000256" key="1">
    <source>
        <dbReference type="ARBA" id="ARBA00022723"/>
    </source>
</evidence>
<dbReference type="InterPro" id="IPR013083">
    <property type="entry name" value="Znf_RING/FYVE/PHD"/>
</dbReference>
<sequence>MAPPFRYSDEEEYDSEDTSTQYITTTTVEHRRLARDHDHRRRPSTWRPLTPVPSQQRQVFNQSSEWDFYDDVEGDLSSLPLDYGSRRPSEFLVGSSDEEGDEDEFEPLYEDVQFEFIGPRIVIDDIADEFSPGENLPEMCTLCLENHDPANDHSHVVLKACGHVFCRTCLDGMANGPNTCINTCPNCRVVLFRKRKKRPILAP</sequence>
<dbReference type="Proteomes" id="UP000799750">
    <property type="component" value="Unassembled WGS sequence"/>
</dbReference>
<protein>
    <recommendedName>
        <fullName evidence="6">RING-type domain-containing protein</fullName>
    </recommendedName>
</protein>
<dbReference type="GO" id="GO:0008270">
    <property type="term" value="F:zinc ion binding"/>
    <property type="evidence" value="ECO:0007669"/>
    <property type="project" value="UniProtKB-KW"/>
</dbReference>
<keyword evidence="1" id="KW-0479">Metal-binding</keyword>
<dbReference type="Pfam" id="PF00097">
    <property type="entry name" value="zf-C3HC4"/>
    <property type="match status" value="1"/>
</dbReference>
<evidence type="ECO:0000256" key="3">
    <source>
        <dbReference type="ARBA" id="ARBA00022833"/>
    </source>
</evidence>
<feature type="region of interest" description="Disordered" evidence="5">
    <location>
        <begin position="1"/>
        <end position="57"/>
    </location>
</feature>
<feature type="domain" description="RING-type" evidence="6">
    <location>
        <begin position="140"/>
        <end position="188"/>
    </location>
</feature>
<evidence type="ECO:0000256" key="2">
    <source>
        <dbReference type="ARBA" id="ARBA00022771"/>
    </source>
</evidence>
<reference evidence="7" key="1">
    <citation type="journal article" date="2020" name="Stud. Mycol.">
        <title>101 Dothideomycetes genomes: a test case for predicting lifestyles and emergence of pathogens.</title>
        <authorList>
            <person name="Haridas S."/>
            <person name="Albert R."/>
            <person name="Binder M."/>
            <person name="Bloem J."/>
            <person name="Labutti K."/>
            <person name="Salamov A."/>
            <person name="Andreopoulos B."/>
            <person name="Baker S."/>
            <person name="Barry K."/>
            <person name="Bills G."/>
            <person name="Bluhm B."/>
            <person name="Cannon C."/>
            <person name="Castanera R."/>
            <person name="Culley D."/>
            <person name="Daum C."/>
            <person name="Ezra D."/>
            <person name="Gonzalez J."/>
            <person name="Henrissat B."/>
            <person name="Kuo A."/>
            <person name="Liang C."/>
            <person name="Lipzen A."/>
            <person name="Lutzoni F."/>
            <person name="Magnuson J."/>
            <person name="Mondo S."/>
            <person name="Nolan M."/>
            <person name="Ohm R."/>
            <person name="Pangilinan J."/>
            <person name="Park H.-J."/>
            <person name="Ramirez L."/>
            <person name="Alfaro M."/>
            <person name="Sun H."/>
            <person name="Tritt A."/>
            <person name="Yoshinaga Y."/>
            <person name="Zwiers L.-H."/>
            <person name="Turgeon B."/>
            <person name="Goodwin S."/>
            <person name="Spatafora J."/>
            <person name="Crous P."/>
            <person name="Grigoriev I."/>
        </authorList>
    </citation>
    <scope>NUCLEOTIDE SEQUENCE</scope>
    <source>
        <strain evidence="7">CBS 269.34</strain>
    </source>
</reference>
<dbReference type="Gene3D" id="3.30.40.10">
    <property type="entry name" value="Zinc/RING finger domain, C3HC4 (zinc finger)"/>
    <property type="match status" value="1"/>
</dbReference>
<accession>A0A6A6QGR1</accession>
<keyword evidence="2 4" id="KW-0863">Zinc-finger</keyword>
<evidence type="ECO:0000313" key="8">
    <source>
        <dbReference type="Proteomes" id="UP000799750"/>
    </source>
</evidence>
<dbReference type="PROSITE" id="PS00518">
    <property type="entry name" value="ZF_RING_1"/>
    <property type="match status" value="1"/>
</dbReference>
<evidence type="ECO:0000313" key="7">
    <source>
        <dbReference type="EMBL" id="KAF2491234.1"/>
    </source>
</evidence>
<name>A0A6A6QGR1_9PEZI</name>
<feature type="compositionally biased region" description="Basic and acidic residues" evidence="5">
    <location>
        <begin position="28"/>
        <end position="37"/>
    </location>
</feature>
<dbReference type="PROSITE" id="PS50089">
    <property type="entry name" value="ZF_RING_2"/>
    <property type="match status" value="1"/>
</dbReference>
<evidence type="ECO:0000256" key="5">
    <source>
        <dbReference type="SAM" id="MobiDB-lite"/>
    </source>
</evidence>
<dbReference type="OrthoDB" id="8062037at2759"/>
<gene>
    <name evidence="7" type="ORF">BU16DRAFT_566146</name>
</gene>
<dbReference type="InterPro" id="IPR017907">
    <property type="entry name" value="Znf_RING_CS"/>
</dbReference>
<keyword evidence="3" id="KW-0862">Zinc</keyword>
<dbReference type="SMART" id="SM00184">
    <property type="entry name" value="RING"/>
    <property type="match status" value="1"/>
</dbReference>
<proteinExistence type="predicted"/>
<evidence type="ECO:0000256" key="4">
    <source>
        <dbReference type="PROSITE-ProRule" id="PRU00175"/>
    </source>
</evidence>
<evidence type="ECO:0000259" key="6">
    <source>
        <dbReference type="PROSITE" id="PS50089"/>
    </source>
</evidence>